<keyword evidence="2" id="KW-1185">Reference proteome</keyword>
<evidence type="ECO:0008006" key="3">
    <source>
        <dbReference type="Google" id="ProtNLM"/>
    </source>
</evidence>
<dbReference type="AlphaFoldDB" id="A0AAV2ARW4"/>
<comment type="caution">
    <text evidence="1">The sequence shown here is derived from an EMBL/GenBank/DDBJ whole genome shotgun (WGS) entry which is preliminary data.</text>
</comment>
<evidence type="ECO:0000313" key="1">
    <source>
        <dbReference type="EMBL" id="CAL1286793.1"/>
    </source>
</evidence>
<dbReference type="EMBL" id="CAXIEN010000208">
    <property type="protein sequence ID" value="CAL1286793.1"/>
    <property type="molecule type" value="Genomic_DNA"/>
</dbReference>
<name>A0AAV2ARW4_9ARAC</name>
<sequence length="239" mass="27436">MYIFLFQFLQMSFISFLIERNFSAVVRRNLNLIQRLSSSSDKKKEISSAADCHSSGFQLSSFQNDYDKRDKNFFLVSASNYALNVPAVSWNHFDQFVFVNLSLNSAIMPKKGEIFWEVGKSLTKETWVKGEFVTSPEFPITNTCSLIVKFYPAGIDDSERPSFLITRTSSEAAFKMSGECQLCHGITIVKIYIFEDNYENGQSSLPIWVLKDIGSLRRLKIFHSLPELCYRLLYTITEA</sequence>
<dbReference type="Proteomes" id="UP001497382">
    <property type="component" value="Unassembled WGS sequence"/>
</dbReference>
<accession>A0AAV2ARW4</accession>
<reference evidence="1 2" key="1">
    <citation type="submission" date="2024-04" db="EMBL/GenBank/DDBJ databases">
        <authorList>
            <person name="Rising A."/>
            <person name="Reimegard J."/>
            <person name="Sonavane S."/>
            <person name="Akerstrom W."/>
            <person name="Nylinder S."/>
            <person name="Hedman E."/>
            <person name="Kallberg Y."/>
        </authorList>
    </citation>
    <scope>NUCLEOTIDE SEQUENCE [LARGE SCALE GENOMIC DNA]</scope>
</reference>
<organism evidence="1 2">
    <name type="scientific">Larinioides sclopetarius</name>
    <dbReference type="NCBI Taxonomy" id="280406"/>
    <lineage>
        <taxon>Eukaryota</taxon>
        <taxon>Metazoa</taxon>
        <taxon>Ecdysozoa</taxon>
        <taxon>Arthropoda</taxon>
        <taxon>Chelicerata</taxon>
        <taxon>Arachnida</taxon>
        <taxon>Araneae</taxon>
        <taxon>Araneomorphae</taxon>
        <taxon>Entelegynae</taxon>
        <taxon>Araneoidea</taxon>
        <taxon>Araneidae</taxon>
        <taxon>Larinioides</taxon>
    </lineage>
</organism>
<gene>
    <name evidence="1" type="ORF">LARSCL_LOCUS14443</name>
</gene>
<evidence type="ECO:0000313" key="2">
    <source>
        <dbReference type="Proteomes" id="UP001497382"/>
    </source>
</evidence>
<protein>
    <recommendedName>
        <fullName evidence="3">MAM domain-containing protein</fullName>
    </recommendedName>
</protein>
<proteinExistence type="predicted"/>